<dbReference type="InterPro" id="IPR041607">
    <property type="entry name" value="HU-HIG"/>
</dbReference>
<dbReference type="KEGG" id="peo:AS203_08630"/>
<sequence length="143" mass="16089">MDYSLNPRKMSVGPLKGQTVYVPSLVCQKHTISFEELCAAMAEDSTVGEADVAAVFYKARKVLNRLCSLGYIVDAGPFGKFYPTITSKVVTDVKDFKPSEHIKRAQMRFVPTKDFRDLKDVEYNKVPKQERKKKDGGTPPQKP</sequence>
<dbReference type="OrthoDB" id="1122369at2"/>
<dbReference type="EMBL" id="CP013195">
    <property type="protein sequence ID" value="ALO49143.1"/>
    <property type="molecule type" value="Genomic_DNA"/>
</dbReference>
<dbReference type="eggNOG" id="COG0776">
    <property type="taxonomic scope" value="Bacteria"/>
</dbReference>
<proteinExistence type="predicted"/>
<dbReference type="GO" id="GO:0003677">
    <property type="term" value="F:DNA binding"/>
    <property type="evidence" value="ECO:0007669"/>
    <property type="project" value="UniProtKB-KW"/>
</dbReference>
<name>A0A0S2KLH7_9BACT</name>
<dbReference type="Proteomes" id="UP000056252">
    <property type="component" value="Chromosome"/>
</dbReference>
<dbReference type="STRING" id="76123.AS203_08630"/>
<evidence type="ECO:0000313" key="3">
    <source>
        <dbReference type="Proteomes" id="UP000056252"/>
    </source>
</evidence>
<evidence type="ECO:0000259" key="1">
    <source>
        <dbReference type="Pfam" id="PF18291"/>
    </source>
</evidence>
<dbReference type="Pfam" id="PF18291">
    <property type="entry name" value="HU-HIG"/>
    <property type="match status" value="1"/>
</dbReference>
<feature type="domain" description="HU" evidence="1">
    <location>
        <begin position="18"/>
        <end position="117"/>
    </location>
</feature>
<keyword evidence="3" id="KW-1185">Reference proteome</keyword>
<accession>A0A0S2KLH7</accession>
<protein>
    <submittedName>
        <fullName evidence="2">DNA-binding protein</fullName>
    </submittedName>
</protein>
<reference evidence="3" key="1">
    <citation type="submission" date="2015-11" db="EMBL/GenBank/DDBJ databases">
        <authorList>
            <person name="Holder M.E."/>
            <person name="Ajami N.J."/>
            <person name="Petrosino J.F."/>
        </authorList>
    </citation>
    <scope>NUCLEOTIDE SEQUENCE [LARGE SCALE GENOMIC DNA]</scope>
    <source>
        <strain evidence="3">F0113</strain>
    </source>
</reference>
<organism evidence="2 3">
    <name type="scientific">Hoylesella enoeca</name>
    <dbReference type="NCBI Taxonomy" id="76123"/>
    <lineage>
        <taxon>Bacteria</taxon>
        <taxon>Pseudomonadati</taxon>
        <taxon>Bacteroidota</taxon>
        <taxon>Bacteroidia</taxon>
        <taxon>Bacteroidales</taxon>
        <taxon>Prevotellaceae</taxon>
        <taxon>Hoylesella</taxon>
    </lineage>
</organism>
<keyword evidence="2" id="KW-0238">DNA-binding</keyword>
<evidence type="ECO:0000313" key="2">
    <source>
        <dbReference type="EMBL" id="ALO49143.1"/>
    </source>
</evidence>
<gene>
    <name evidence="2" type="ORF">AS203_08630</name>
</gene>
<dbReference type="AlphaFoldDB" id="A0A0S2KLH7"/>
<dbReference type="RefSeq" id="WP_025066095.1">
    <property type="nucleotide sequence ID" value="NZ_CP013195.1"/>
</dbReference>